<evidence type="ECO:0000313" key="3">
    <source>
        <dbReference type="Proteomes" id="UP000887013"/>
    </source>
</evidence>
<feature type="region of interest" description="Disordered" evidence="1">
    <location>
        <begin position="1"/>
        <end position="77"/>
    </location>
</feature>
<dbReference type="Proteomes" id="UP000887013">
    <property type="component" value="Unassembled WGS sequence"/>
</dbReference>
<evidence type="ECO:0000313" key="2">
    <source>
        <dbReference type="EMBL" id="GFT16651.1"/>
    </source>
</evidence>
<dbReference type="AlphaFoldDB" id="A0A8X6NIE8"/>
<name>A0A8X6NIE8_NEPPI</name>
<accession>A0A8X6NIE8</accession>
<dbReference type="EMBL" id="BMAW01058510">
    <property type="protein sequence ID" value="GFT16651.1"/>
    <property type="molecule type" value="Genomic_DNA"/>
</dbReference>
<keyword evidence="3" id="KW-1185">Reference proteome</keyword>
<sequence>MEGPGRGEVAMGSVEQGSRDLATDSAKDISEDSATHFSKYNSGNSATDSAGDMGHGEDTGVSGKGERGTGNSTFSNKSSKFKKSVMVFSFTNE</sequence>
<reference evidence="2" key="1">
    <citation type="submission" date="2020-08" db="EMBL/GenBank/DDBJ databases">
        <title>Multicomponent nature underlies the extraordinary mechanical properties of spider dragline silk.</title>
        <authorList>
            <person name="Kono N."/>
            <person name="Nakamura H."/>
            <person name="Mori M."/>
            <person name="Yoshida Y."/>
            <person name="Ohtoshi R."/>
            <person name="Malay A.D."/>
            <person name="Moran D.A.P."/>
            <person name="Tomita M."/>
            <person name="Numata K."/>
            <person name="Arakawa K."/>
        </authorList>
    </citation>
    <scope>NUCLEOTIDE SEQUENCE</scope>
</reference>
<protein>
    <submittedName>
        <fullName evidence="2">Uncharacterized protein</fullName>
    </submittedName>
</protein>
<comment type="caution">
    <text evidence="2">The sequence shown here is derived from an EMBL/GenBank/DDBJ whole genome shotgun (WGS) entry which is preliminary data.</text>
</comment>
<feature type="compositionally biased region" description="Basic and acidic residues" evidence="1">
    <location>
        <begin position="17"/>
        <end position="34"/>
    </location>
</feature>
<gene>
    <name evidence="2" type="ORF">NPIL_239661</name>
</gene>
<organism evidence="2 3">
    <name type="scientific">Nephila pilipes</name>
    <name type="common">Giant wood spider</name>
    <name type="synonym">Nephila maculata</name>
    <dbReference type="NCBI Taxonomy" id="299642"/>
    <lineage>
        <taxon>Eukaryota</taxon>
        <taxon>Metazoa</taxon>
        <taxon>Ecdysozoa</taxon>
        <taxon>Arthropoda</taxon>
        <taxon>Chelicerata</taxon>
        <taxon>Arachnida</taxon>
        <taxon>Araneae</taxon>
        <taxon>Araneomorphae</taxon>
        <taxon>Entelegynae</taxon>
        <taxon>Araneoidea</taxon>
        <taxon>Nephilidae</taxon>
        <taxon>Nephila</taxon>
    </lineage>
</organism>
<evidence type="ECO:0000256" key="1">
    <source>
        <dbReference type="SAM" id="MobiDB-lite"/>
    </source>
</evidence>
<feature type="compositionally biased region" description="Polar residues" evidence="1">
    <location>
        <begin position="35"/>
        <end position="48"/>
    </location>
</feature>
<proteinExistence type="predicted"/>